<keyword evidence="12" id="KW-1185">Reference proteome</keyword>
<reference evidence="10" key="1">
    <citation type="journal article" date="2014" name="Int. J. Syst. Evol. Microbiol.">
        <title>Complete genome sequence of Corynebacterium casei LMG S-19264T (=DSM 44701T), isolated from a smear-ripened cheese.</title>
        <authorList>
            <consortium name="US DOE Joint Genome Institute (JGI-PGF)"/>
            <person name="Walter F."/>
            <person name="Albersmeier A."/>
            <person name="Kalinowski J."/>
            <person name="Ruckert C."/>
        </authorList>
    </citation>
    <scope>NUCLEOTIDE SEQUENCE</scope>
    <source>
        <strain evidence="10">VKM B-1606</strain>
    </source>
</reference>
<keyword evidence="6 9" id="KW-1133">Transmembrane helix</keyword>
<dbReference type="PANTHER" id="PTHR30574">
    <property type="entry name" value="INNER MEMBRANE PROTEIN YEDE"/>
    <property type="match status" value="1"/>
</dbReference>
<organism evidence="10 13">
    <name type="scientific">Methylopila capsulata</name>
    <dbReference type="NCBI Taxonomy" id="61654"/>
    <lineage>
        <taxon>Bacteria</taxon>
        <taxon>Pseudomonadati</taxon>
        <taxon>Pseudomonadota</taxon>
        <taxon>Alphaproteobacteria</taxon>
        <taxon>Hyphomicrobiales</taxon>
        <taxon>Methylopilaceae</taxon>
        <taxon>Methylopila</taxon>
    </lineage>
</organism>
<sequence length="402" mass="41408">MTRPLFLKHLSTPRPATAAALLCLAPLGAWVFAVLDGGFGDRSWAVIAGAIFGVALQRGELSLVRAWRDLMALKDAGQLLGFLAALAVAATLTLGALAVTGGGRPENARIGPVDWLLPVAAFVFGVGSVIARGGVMVHLRRLSEGSLVAIPALAAVFLGFVVAIVHWPWTWATAIADAPTPWLPTWLGPAGTLAVQLAALAGCAAMLWRFRPPAPDRAHGLVHRVFVQPWPATAAGALLGCLVAASYAAGEPLGLIAECATIARWLTTMIGLVPQELPGLDAGVAGLKAPLLQGFALTEHVLILIGFVLGAFACAVASGRFTIEGFTRRDGVEMVLGGVMIGWGAMTALGAVTGEAIAGVAVGALSGWVFLVFTSLGVIVALKLDPRSSVTAPGPTRPERES</sequence>
<dbReference type="AlphaFoldDB" id="A0A9W6MS26"/>
<feature type="transmembrane region" description="Helical" evidence="9">
    <location>
        <begin position="115"/>
        <end position="135"/>
    </location>
</feature>
<evidence type="ECO:0000256" key="7">
    <source>
        <dbReference type="ARBA" id="ARBA00023136"/>
    </source>
</evidence>
<evidence type="ECO:0000313" key="13">
    <source>
        <dbReference type="Proteomes" id="UP001143400"/>
    </source>
</evidence>
<dbReference type="Pfam" id="PF04143">
    <property type="entry name" value="Sulf_transp"/>
    <property type="match status" value="1"/>
</dbReference>
<evidence type="ECO:0000313" key="11">
    <source>
        <dbReference type="EMBL" id="MBM7850561.1"/>
    </source>
</evidence>
<evidence type="ECO:0000256" key="6">
    <source>
        <dbReference type="ARBA" id="ARBA00022989"/>
    </source>
</evidence>
<protein>
    <submittedName>
        <fullName evidence="10">Membrane protein</fullName>
    </submittedName>
</protein>
<reference evidence="11 12" key="2">
    <citation type="submission" date="2021-01" db="EMBL/GenBank/DDBJ databases">
        <title>Genomic Encyclopedia of Type Strains, Phase IV (KMG-IV): sequencing the most valuable type-strain genomes for metagenomic binning, comparative biology and taxonomic classification.</title>
        <authorList>
            <person name="Goeker M."/>
        </authorList>
    </citation>
    <scope>NUCLEOTIDE SEQUENCE [LARGE SCALE GENOMIC DNA]</scope>
    <source>
        <strain evidence="11 12">DSM 6130</strain>
    </source>
</reference>
<feature type="transmembrane region" description="Helical" evidence="9">
    <location>
        <begin position="147"/>
        <end position="167"/>
    </location>
</feature>
<keyword evidence="3" id="KW-1003">Cell membrane</keyword>
<evidence type="ECO:0000256" key="5">
    <source>
        <dbReference type="ARBA" id="ARBA00022692"/>
    </source>
</evidence>
<dbReference type="Proteomes" id="UP001143400">
    <property type="component" value="Unassembled WGS sequence"/>
</dbReference>
<keyword evidence="4" id="KW-0997">Cell inner membrane</keyword>
<evidence type="ECO:0000256" key="8">
    <source>
        <dbReference type="ARBA" id="ARBA00035655"/>
    </source>
</evidence>
<evidence type="ECO:0000313" key="10">
    <source>
        <dbReference type="EMBL" id="GLK55857.1"/>
    </source>
</evidence>
<comment type="subcellular location">
    <subcellularLocation>
        <location evidence="1">Cell inner membrane</location>
        <topology evidence="1">Multi-pass membrane protein</topology>
    </subcellularLocation>
</comment>
<evidence type="ECO:0000313" key="12">
    <source>
        <dbReference type="Proteomes" id="UP000758856"/>
    </source>
</evidence>
<evidence type="ECO:0000256" key="4">
    <source>
        <dbReference type="ARBA" id="ARBA00022519"/>
    </source>
</evidence>
<comment type="caution">
    <text evidence="10">The sequence shown here is derived from an EMBL/GenBank/DDBJ whole genome shotgun (WGS) entry which is preliminary data.</text>
</comment>
<name>A0A9W6MS26_9HYPH</name>
<keyword evidence="5 9" id="KW-0812">Transmembrane</keyword>
<comment type="similarity">
    <text evidence="8">Belongs to the TsuA/YedE (TC 9.B.102) family.</text>
</comment>
<evidence type="ECO:0000256" key="9">
    <source>
        <dbReference type="SAM" id="Phobius"/>
    </source>
</evidence>
<dbReference type="EMBL" id="JAFBCY010000001">
    <property type="protein sequence ID" value="MBM7850561.1"/>
    <property type="molecule type" value="Genomic_DNA"/>
</dbReference>
<proteinExistence type="inferred from homology"/>
<dbReference type="EMBL" id="BSFF01000002">
    <property type="protein sequence ID" value="GLK55857.1"/>
    <property type="molecule type" value="Genomic_DNA"/>
</dbReference>
<feature type="transmembrane region" description="Helical" evidence="9">
    <location>
        <begin position="79"/>
        <end position="103"/>
    </location>
</feature>
<keyword evidence="7 9" id="KW-0472">Membrane</keyword>
<dbReference type="GO" id="GO:0005886">
    <property type="term" value="C:plasma membrane"/>
    <property type="evidence" value="ECO:0007669"/>
    <property type="project" value="UniProtKB-SubCell"/>
</dbReference>
<reference evidence="10" key="3">
    <citation type="submission" date="2023-01" db="EMBL/GenBank/DDBJ databases">
        <authorList>
            <person name="Sun Q."/>
            <person name="Evtushenko L."/>
        </authorList>
    </citation>
    <scope>NUCLEOTIDE SEQUENCE</scope>
    <source>
        <strain evidence="10">VKM B-1606</strain>
    </source>
</reference>
<dbReference type="PANTHER" id="PTHR30574:SF1">
    <property type="entry name" value="SULPHUR TRANSPORT DOMAIN-CONTAINING PROTEIN"/>
    <property type="match status" value="1"/>
</dbReference>
<feature type="transmembrane region" description="Helical" evidence="9">
    <location>
        <begin position="187"/>
        <end position="208"/>
    </location>
</feature>
<gene>
    <name evidence="10" type="ORF">GCM10008170_18760</name>
    <name evidence="11" type="ORF">JOD31_000773</name>
</gene>
<evidence type="ECO:0000256" key="2">
    <source>
        <dbReference type="ARBA" id="ARBA00022448"/>
    </source>
</evidence>
<evidence type="ECO:0000256" key="1">
    <source>
        <dbReference type="ARBA" id="ARBA00004429"/>
    </source>
</evidence>
<feature type="transmembrane region" description="Helical" evidence="9">
    <location>
        <begin position="301"/>
        <end position="323"/>
    </location>
</feature>
<feature type="transmembrane region" description="Helical" evidence="9">
    <location>
        <begin position="360"/>
        <end position="382"/>
    </location>
</feature>
<feature type="transmembrane region" description="Helical" evidence="9">
    <location>
        <begin position="229"/>
        <end position="248"/>
    </location>
</feature>
<dbReference type="RefSeq" id="WP_204948970.1">
    <property type="nucleotide sequence ID" value="NZ_BSFF01000002.1"/>
</dbReference>
<evidence type="ECO:0000256" key="3">
    <source>
        <dbReference type="ARBA" id="ARBA00022475"/>
    </source>
</evidence>
<feature type="transmembrane region" description="Helical" evidence="9">
    <location>
        <begin position="335"/>
        <end position="354"/>
    </location>
</feature>
<accession>A0A9W6MS26</accession>
<feature type="transmembrane region" description="Helical" evidence="9">
    <location>
        <begin position="43"/>
        <end position="67"/>
    </location>
</feature>
<dbReference type="Proteomes" id="UP000758856">
    <property type="component" value="Unassembled WGS sequence"/>
</dbReference>
<dbReference type="InterPro" id="IPR007272">
    <property type="entry name" value="Sulf_transp_TsuA/YedE"/>
</dbReference>
<keyword evidence="2" id="KW-0813">Transport</keyword>